<dbReference type="Proteomes" id="UP000008524">
    <property type="component" value="Chromosome 9"/>
</dbReference>
<sequence length="132" mass="15098">MFIKNTKMKEDSRATSISRYSSGHKITTYDKSLSPMHLIESSTVPTRQLQAQKRGKWHKAEDAPVQQPQTTVTYAMQHKKASPSLMEQRTLLVQTNIGRKKKKQCTNSIIHTKQRPNTKCKTYIKPPKLMAG</sequence>
<dbReference type="EMBL" id="CM000207">
    <property type="protein sequence ID" value="EAN77406.1"/>
    <property type="molecule type" value="Genomic_DNA"/>
</dbReference>
<dbReference type="RefSeq" id="XP_827736.1">
    <property type="nucleotide sequence ID" value="XM_822643.1"/>
</dbReference>
<accession>Q38CR4</accession>
<evidence type="ECO:0000313" key="1">
    <source>
        <dbReference type="EMBL" id="EAN77406.1"/>
    </source>
</evidence>
<reference evidence="1 2" key="1">
    <citation type="journal article" date="2005" name="Science">
        <title>Comparative genomics of trypanosomatid parasitic protozoa.</title>
        <authorList>
            <person name="El-Sayed N.M."/>
            <person name="Myler P.J."/>
            <person name="Blandin G."/>
            <person name="Berriman M."/>
            <person name="Crabtree J."/>
            <person name="Aggarwal G."/>
            <person name="Caler E."/>
            <person name="Renauld H."/>
            <person name="Worthey E.A."/>
            <person name="Hertz-Fowler C."/>
            <person name="Ghedin E."/>
            <person name="Peacock C."/>
            <person name="Bartholomeu D.C."/>
            <person name="Haas B.J."/>
            <person name="Tran A.N."/>
            <person name="Wortman J.R."/>
            <person name="Alsmark U.C."/>
            <person name="Angiuoli S."/>
            <person name="Anupama A."/>
            <person name="Badger J."/>
            <person name="Bringaud F."/>
            <person name="Cadag E."/>
            <person name="Carlton J.M."/>
            <person name="Cerqueira G.C."/>
            <person name="Creasy T."/>
            <person name="Delcher A.L."/>
            <person name="Djikeng A."/>
            <person name="Embley T.M."/>
            <person name="Hauser C."/>
            <person name="Ivens A.C."/>
            <person name="Kummerfeld S.K."/>
            <person name="Pereira-Leal J.B."/>
            <person name="Nilsson D."/>
            <person name="Peterson J."/>
            <person name="Salzberg S.L."/>
            <person name="Shallom J."/>
            <person name="Silva J.C."/>
            <person name="Sundaram J."/>
            <person name="Westenberger S."/>
            <person name="White O."/>
            <person name="Melville S.E."/>
            <person name="Donelson J.E."/>
            <person name="Andersson B."/>
            <person name="Stuart K.D."/>
            <person name="Hall N."/>
        </authorList>
    </citation>
    <scope>NUCLEOTIDE SEQUENCE [LARGE SCALE GENOMIC DNA]</scope>
    <source>
        <strain evidence="1 2">927/4 GUTat10.1</strain>
    </source>
</reference>
<organism evidence="1 2">
    <name type="scientific">Trypanosoma brucei brucei (strain 927/4 GUTat10.1)</name>
    <dbReference type="NCBI Taxonomy" id="185431"/>
    <lineage>
        <taxon>Eukaryota</taxon>
        <taxon>Discoba</taxon>
        <taxon>Euglenozoa</taxon>
        <taxon>Kinetoplastea</taxon>
        <taxon>Metakinetoplastina</taxon>
        <taxon>Trypanosomatida</taxon>
        <taxon>Trypanosomatidae</taxon>
        <taxon>Trypanosoma</taxon>
    </lineage>
</organism>
<dbReference type="InParanoid" id="Q38CR4"/>
<name>Q38CR4_TRYB2</name>
<reference evidence="1 2" key="2">
    <citation type="journal article" date="2005" name="Science">
        <title>The genome of the African trypanosome Trypanosoma brucei.</title>
        <authorList>
            <person name="Berriman M."/>
            <person name="Ghedin E."/>
            <person name="Hertz-Fowler C."/>
            <person name="Blandin G."/>
            <person name="Renauld H."/>
            <person name="Bartholomeu D.C."/>
            <person name="Lennard N.J."/>
            <person name="Caler E."/>
            <person name="Hamlin N.E."/>
            <person name="Haas B."/>
            <person name="Bohme U."/>
            <person name="Hannick L."/>
            <person name="Aslett M.A."/>
            <person name="Shallom J."/>
            <person name="Marcello L."/>
            <person name="Hou L."/>
            <person name="Wickstead B."/>
            <person name="Alsmark U.C."/>
            <person name="Arrowsmith C."/>
            <person name="Atkin R.J."/>
            <person name="Barron A.J."/>
            <person name="Bringaud F."/>
            <person name="Brooks K."/>
            <person name="Carrington M."/>
            <person name="Cherevach I."/>
            <person name="Chillingworth T.J."/>
            <person name="Churcher C."/>
            <person name="Clark L.N."/>
            <person name="Corton C.H."/>
            <person name="Cronin A."/>
            <person name="Davies R.M."/>
            <person name="Doggett J."/>
            <person name="Djikeng A."/>
            <person name="Feldblyum T."/>
            <person name="Field M.C."/>
            <person name="Fraser A."/>
            <person name="Goodhead I."/>
            <person name="Hance Z."/>
            <person name="Harper D."/>
            <person name="Harris B.R."/>
            <person name="Hauser H."/>
            <person name="Hostetler J."/>
            <person name="Ivens A."/>
            <person name="Jagels K."/>
            <person name="Johnson D."/>
            <person name="Johnson J."/>
            <person name="Jones K."/>
            <person name="Kerhornou A.X."/>
            <person name="Koo H."/>
            <person name="Larke N."/>
            <person name="Landfear S."/>
            <person name="Larkin C."/>
            <person name="Leech V."/>
            <person name="Line A."/>
            <person name="Lord A."/>
            <person name="Macleod A."/>
            <person name="Mooney P.J."/>
            <person name="Moule S."/>
            <person name="Martin D.M."/>
            <person name="Morgan G.W."/>
            <person name="Mungall K."/>
            <person name="Norbertczak H."/>
            <person name="Ormond D."/>
            <person name="Pai G."/>
            <person name="Peacock C.S."/>
            <person name="Peterson J."/>
            <person name="Quail M.A."/>
            <person name="Rabbinowitsch E."/>
            <person name="Rajandream M.A."/>
            <person name="Reitter C."/>
            <person name="Salzberg S.L."/>
            <person name="Sanders M."/>
            <person name="Schobel S."/>
            <person name="Sharp S."/>
            <person name="Simmonds M."/>
            <person name="Simpson A.J."/>
            <person name="Tallon L."/>
            <person name="Turner C.M."/>
            <person name="Tait A."/>
            <person name="Tivey A.R."/>
            <person name="Van Aken S."/>
            <person name="Walker D."/>
            <person name="Wanless D."/>
            <person name="Wang S."/>
            <person name="White B."/>
            <person name="White O."/>
            <person name="Whitehead S."/>
            <person name="Woodward J."/>
            <person name="Wortman J."/>
            <person name="Adams M.D."/>
            <person name="Embley T.M."/>
            <person name="Gull K."/>
            <person name="Ullu E."/>
            <person name="Barry J.D."/>
            <person name="Fairlamb A.H."/>
            <person name="Opperdoes F."/>
            <person name="Barrell B.G."/>
            <person name="Donelson J.E."/>
            <person name="Hall N."/>
            <person name="Fraser C.M."/>
            <person name="Melville S.E."/>
            <person name="El-Sayed N.M."/>
        </authorList>
    </citation>
    <scope>NUCLEOTIDE SEQUENCE [LARGE SCALE GENOMIC DNA]</scope>
    <source>
        <strain evidence="1 2">927/4 GUTat10.1</strain>
    </source>
</reference>
<dbReference type="KEGG" id="tbr:Tb09.244.1990"/>
<protein>
    <submittedName>
        <fullName evidence="1">Uncharacterized protein</fullName>
    </submittedName>
</protein>
<keyword evidence="2" id="KW-1185">Reference proteome</keyword>
<evidence type="ECO:0000313" key="2">
    <source>
        <dbReference type="Proteomes" id="UP000008524"/>
    </source>
</evidence>
<dbReference type="GeneID" id="3661276"/>
<gene>
    <name evidence="1" type="ORF">Tb09.244.1990</name>
</gene>
<dbReference type="PaxDb" id="5691-EAN77406"/>
<dbReference type="AlphaFoldDB" id="Q38CR4"/>
<proteinExistence type="predicted"/>